<name>A0A644Y7C8_9ZZZZ</name>
<dbReference type="AlphaFoldDB" id="A0A644Y7C8"/>
<dbReference type="Pfam" id="PF21845">
    <property type="entry name" value="DUF6904"/>
    <property type="match status" value="1"/>
</dbReference>
<organism evidence="1">
    <name type="scientific">bioreactor metagenome</name>
    <dbReference type="NCBI Taxonomy" id="1076179"/>
    <lineage>
        <taxon>unclassified sequences</taxon>
        <taxon>metagenomes</taxon>
        <taxon>ecological metagenomes</taxon>
    </lineage>
</organism>
<dbReference type="EMBL" id="VSSQ01004248">
    <property type="protein sequence ID" value="MPM24370.1"/>
    <property type="molecule type" value="Genomic_DNA"/>
</dbReference>
<comment type="caution">
    <text evidence="1">The sequence shown here is derived from an EMBL/GenBank/DDBJ whole genome shotgun (WGS) entry which is preliminary data.</text>
</comment>
<reference evidence="1" key="1">
    <citation type="submission" date="2019-08" db="EMBL/GenBank/DDBJ databases">
        <authorList>
            <person name="Kucharzyk K."/>
            <person name="Murdoch R.W."/>
            <person name="Higgins S."/>
            <person name="Loffler F."/>
        </authorList>
    </citation>
    <scope>NUCLEOTIDE SEQUENCE</scope>
</reference>
<proteinExistence type="predicted"/>
<protein>
    <submittedName>
        <fullName evidence="1">Uncharacterized protein</fullName>
    </submittedName>
</protein>
<gene>
    <name evidence="1" type="ORF">SDC9_70852</name>
</gene>
<sequence>MLQILRTEDNAGVLVIGAYEDLYALREAISNIIGDKKDYEGYEYVNSVVQHFCYELIHAYRAERDSFMTNFDTPCYKFPVLFPEIIFIINALNDYIILSDTDQFYINGSENVSDAIRETVSERKYIDRAYIRFFQASVWNAVKGFVGHKVFTEIMAFRNFDKICSDGDLRYYDYCKDWIDLLNIRYINCENDRDVYLVDIIKKLAQRDDEYISKEKAMKEHAKDGNISLYLNLLSELNYPDEWDW</sequence>
<dbReference type="InterPro" id="IPR054199">
    <property type="entry name" value="DUF6904"/>
</dbReference>
<evidence type="ECO:0000313" key="1">
    <source>
        <dbReference type="EMBL" id="MPM24370.1"/>
    </source>
</evidence>
<accession>A0A644Y7C8</accession>